<dbReference type="RefSeq" id="WP_089913719.1">
    <property type="nucleotide sequence ID" value="NZ_FOBB01000003.1"/>
</dbReference>
<evidence type="ECO:0000259" key="2">
    <source>
        <dbReference type="Pfam" id="PF04773"/>
    </source>
</evidence>
<sequence>MKDFRLYDITDFVLDEDFIRWVYEKREEDEAFWDQWLQQHPGKHLVIAEARRILESLKTTQTAVPAPVVTHEVERLMQTIREQHEQPASITRTYKIGWYAAAVILVLLAVAGFSYKMFLPGASISPYSYAALTADRKLVEKKNNSDMPMHLTLPDGSSIELAPDSRIGYARNFDSAGTRDIYLSGEAFFSVTRMPNRPFRVFSNDIVTKVLGTSFNIRSFESDTTIQVIVRTGKVSVYTMADGSPATRTAANQPGEVILASNQRLVYAKAAQKFQKVLLDNPVMIVPAAADRNMVYEDAPLEKVFSTIAKAYDISIVYDNELLKHCTVTADLRNETFYRKLELVCRAIGATYEVIDGQVVVQASGCN</sequence>
<dbReference type="Proteomes" id="UP000198984">
    <property type="component" value="Unassembled WGS sequence"/>
</dbReference>
<name>A0A1H7WAV9_9BACT</name>
<dbReference type="STRING" id="573321.SAMN04488505_103614"/>
<evidence type="ECO:0000256" key="1">
    <source>
        <dbReference type="SAM" id="Phobius"/>
    </source>
</evidence>
<dbReference type="AlphaFoldDB" id="A0A1H7WAV9"/>
<keyword evidence="5" id="KW-1185">Reference proteome</keyword>
<evidence type="ECO:0000313" key="4">
    <source>
        <dbReference type="EMBL" id="SEM18696.1"/>
    </source>
</evidence>
<dbReference type="InterPro" id="IPR032508">
    <property type="entry name" value="FecR_C"/>
</dbReference>
<dbReference type="OrthoDB" id="645173at2"/>
<dbReference type="PANTHER" id="PTHR30273:SF2">
    <property type="entry name" value="PROTEIN FECR"/>
    <property type="match status" value="1"/>
</dbReference>
<dbReference type="Pfam" id="PF04773">
    <property type="entry name" value="FecR"/>
    <property type="match status" value="1"/>
</dbReference>
<dbReference type="Gene3D" id="3.55.50.30">
    <property type="match status" value="1"/>
</dbReference>
<dbReference type="Gene3D" id="2.60.120.1440">
    <property type="match status" value="1"/>
</dbReference>
<reference evidence="4 5" key="1">
    <citation type="submission" date="2016-10" db="EMBL/GenBank/DDBJ databases">
        <authorList>
            <person name="de Groot N.N."/>
        </authorList>
    </citation>
    <scope>NUCLEOTIDE SEQUENCE [LARGE SCALE GENOMIC DNA]</scope>
    <source>
        <strain evidence="4 5">DSM 21039</strain>
    </source>
</reference>
<dbReference type="GO" id="GO:0016989">
    <property type="term" value="F:sigma factor antagonist activity"/>
    <property type="evidence" value="ECO:0007669"/>
    <property type="project" value="TreeGrafter"/>
</dbReference>
<organism evidence="4 5">
    <name type="scientific">Chitinophaga rupis</name>
    <dbReference type="NCBI Taxonomy" id="573321"/>
    <lineage>
        <taxon>Bacteria</taxon>
        <taxon>Pseudomonadati</taxon>
        <taxon>Bacteroidota</taxon>
        <taxon>Chitinophagia</taxon>
        <taxon>Chitinophagales</taxon>
        <taxon>Chitinophagaceae</taxon>
        <taxon>Chitinophaga</taxon>
    </lineage>
</organism>
<feature type="domain" description="FecR protein" evidence="2">
    <location>
        <begin position="150"/>
        <end position="235"/>
    </location>
</feature>
<dbReference type="InterPro" id="IPR012373">
    <property type="entry name" value="Ferrdict_sens_TM"/>
</dbReference>
<protein>
    <submittedName>
        <fullName evidence="4">FecR family protein</fullName>
    </submittedName>
</protein>
<feature type="transmembrane region" description="Helical" evidence="1">
    <location>
        <begin position="96"/>
        <end position="115"/>
    </location>
</feature>
<accession>A0A1H7WAV9</accession>
<proteinExistence type="predicted"/>
<keyword evidence="1" id="KW-0812">Transmembrane</keyword>
<dbReference type="PANTHER" id="PTHR30273">
    <property type="entry name" value="PERIPLASMIC SIGNAL SENSOR AND SIGMA FACTOR ACTIVATOR FECR-RELATED"/>
    <property type="match status" value="1"/>
</dbReference>
<gene>
    <name evidence="4" type="ORF">SAMN04488505_103614</name>
</gene>
<evidence type="ECO:0000313" key="5">
    <source>
        <dbReference type="Proteomes" id="UP000198984"/>
    </source>
</evidence>
<dbReference type="InterPro" id="IPR006860">
    <property type="entry name" value="FecR"/>
</dbReference>
<dbReference type="Pfam" id="PF16344">
    <property type="entry name" value="FecR_C"/>
    <property type="match status" value="1"/>
</dbReference>
<feature type="domain" description="Protein FecR C-terminal" evidence="3">
    <location>
        <begin position="294"/>
        <end position="360"/>
    </location>
</feature>
<dbReference type="EMBL" id="FOBB01000003">
    <property type="protein sequence ID" value="SEM18696.1"/>
    <property type="molecule type" value="Genomic_DNA"/>
</dbReference>
<keyword evidence="1" id="KW-1133">Transmembrane helix</keyword>
<evidence type="ECO:0000259" key="3">
    <source>
        <dbReference type="Pfam" id="PF16344"/>
    </source>
</evidence>
<keyword evidence="1" id="KW-0472">Membrane</keyword>
<dbReference type="PIRSF" id="PIRSF018266">
    <property type="entry name" value="FecR"/>
    <property type="match status" value="1"/>
</dbReference>